<reference evidence="6 7" key="1">
    <citation type="submission" date="2024-09" db="EMBL/GenBank/DDBJ databases">
        <authorList>
            <person name="Sun Q."/>
            <person name="Mori K."/>
        </authorList>
    </citation>
    <scope>NUCLEOTIDE SEQUENCE [LARGE SCALE GENOMIC DNA]</scope>
    <source>
        <strain evidence="6 7">JCM 13503</strain>
    </source>
</reference>
<evidence type="ECO:0000256" key="1">
    <source>
        <dbReference type="ARBA" id="ARBA00000085"/>
    </source>
</evidence>
<protein>
    <recommendedName>
        <fullName evidence="2">histidine kinase</fullName>
        <ecNumber evidence="2">2.7.13.3</ecNumber>
    </recommendedName>
</protein>
<evidence type="ECO:0000256" key="3">
    <source>
        <dbReference type="ARBA" id="ARBA00022679"/>
    </source>
</evidence>
<accession>A0ABV6B2M3</accession>
<dbReference type="PANTHER" id="PTHR42878:SF15">
    <property type="entry name" value="BACTERIOPHYTOCHROME"/>
    <property type="match status" value="1"/>
</dbReference>
<dbReference type="InterPro" id="IPR005467">
    <property type="entry name" value="His_kinase_dom"/>
</dbReference>
<dbReference type="InterPro" id="IPR004358">
    <property type="entry name" value="Sig_transdc_His_kin-like_C"/>
</dbReference>
<comment type="catalytic activity">
    <reaction evidence="1">
        <text>ATP + protein L-histidine = ADP + protein N-phospho-L-histidine.</text>
        <dbReference type="EC" id="2.7.13.3"/>
    </reaction>
</comment>
<dbReference type="RefSeq" id="WP_380010084.1">
    <property type="nucleotide sequence ID" value="NZ_JBHLYR010000036.1"/>
</dbReference>
<dbReference type="InterPro" id="IPR036890">
    <property type="entry name" value="HATPase_C_sf"/>
</dbReference>
<dbReference type="SMART" id="SM00387">
    <property type="entry name" value="HATPase_c"/>
    <property type="match status" value="1"/>
</dbReference>
<dbReference type="GO" id="GO:0005524">
    <property type="term" value="F:ATP binding"/>
    <property type="evidence" value="ECO:0007669"/>
    <property type="project" value="UniProtKB-KW"/>
</dbReference>
<proteinExistence type="predicted"/>
<organism evidence="6 7">
    <name type="scientific">Deinococcus oregonensis</name>
    <dbReference type="NCBI Taxonomy" id="1805970"/>
    <lineage>
        <taxon>Bacteria</taxon>
        <taxon>Thermotogati</taxon>
        <taxon>Deinococcota</taxon>
        <taxon>Deinococci</taxon>
        <taxon>Deinococcales</taxon>
        <taxon>Deinococcaceae</taxon>
        <taxon>Deinococcus</taxon>
    </lineage>
</organism>
<keyword evidence="3" id="KW-0808">Transferase</keyword>
<comment type="caution">
    <text evidence="6">The sequence shown here is derived from an EMBL/GenBank/DDBJ whole genome shotgun (WGS) entry which is preliminary data.</text>
</comment>
<gene>
    <name evidence="6" type="ORF">ACFFLM_12000</name>
</gene>
<dbReference type="PANTHER" id="PTHR42878">
    <property type="entry name" value="TWO-COMPONENT HISTIDINE KINASE"/>
    <property type="match status" value="1"/>
</dbReference>
<dbReference type="Gene3D" id="3.30.565.10">
    <property type="entry name" value="Histidine kinase-like ATPase, C-terminal domain"/>
    <property type="match status" value="1"/>
</dbReference>
<dbReference type="Proteomes" id="UP001589733">
    <property type="component" value="Unassembled WGS sequence"/>
</dbReference>
<evidence type="ECO:0000256" key="4">
    <source>
        <dbReference type="ARBA" id="ARBA00022777"/>
    </source>
</evidence>
<dbReference type="SUPFAM" id="SSF55874">
    <property type="entry name" value="ATPase domain of HSP90 chaperone/DNA topoisomerase II/histidine kinase"/>
    <property type="match status" value="1"/>
</dbReference>
<name>A0ABV6B2M3_9DEIO</name>
<keyword evidence="6" id="KW-0067">ATP-binding</keyword>
<evidence type="ECO:0000313" key="7">
    <source>
        <dbReference type="Proteomes" id="UP001589733"/>
    </source>
</evidence>
<keyword evidence="7" id="KW-1185">Reference proteome</keyword>
<dbReference type="EC" id="2.7.13.3" evidence="2"/>
<evidence type="ECO:0000256" key="2">
    <source>
        <dbReference type="ARBA" id="ARBA00012438"/>
    </source>
</evidence>
<evidence type="ECO:0000313" key="6">
    <source>
        <dbReference type="EMBL" id="MFB9992691.1"/>
    </source>
</evidence>
<dbReference type="PRINTS" id="PR00344">
    <property type="entry name" value="BCTRLSENSOR"/>
</dbReference>
<evidence type="ECO:0000259" key="5">
    <source>
        <dbReference type="PROSITE" id="PS50109"/>
    </source>
</evidence>
<dbReference type="EMBL" id="JBHLYR010000036">
    <property type="protein sequence ID" value="MFB9992691.1"/>
    <property type="molecule type" value="Genomic_DNA"/>
</dbReference>
<keyword evidence="6" id="KW-0547">Nucleotide-binding</keyword>
<dbReference type="InterPro" id="IPR003594">
    <property type="entry name" value="HATPase_dom"/>
</dbReference>
<dbReference type="InterPro" id="IPR050351">
    <property type="entry name" value="BphY/WalK/GraS-like"/>
</dbReference>
<keyword evidence="4" id="KW-0418">Kinase</keyword>
<dbReference type="PROSITE" id="PS50109">
    <property type="entry name" value="HIS_KIN"/>
    <property type="match status" value="1"/>
</dbReference>
<dbReference type="Pfam" id="PF02518">
    <property type="entry name" value="HATPase_c"/>
    <property type="match status" value="1"/>
</dbReference>
<feature type="domain" description="Histidine kinase" evidence="5">
    <location>
        <begin position="32"/>
        <end position="245"/>
    </location>
</feature>
<sequence>MLDERAALDHQLDASSSRVRALNEEFEEVMASVLQEVSLPVSRLMSVLALARQTGETLSEEDDLRLLHLERIGQQLISILQSVERYIQARNFRSRIRTVALGQVWREVVKKKQPLCADREVRLTHDPLPVVQGCSQALTLILEEYLANALKYTRTREAARIHLRVRELTSEYVISMEDNGVGFNISSKDRLFRLFQRQHPSSQYEGSGLGLAIVRQVTERFGGRAWGEGRVERGATFSFAWPKQPRLHA</sequence>